<sequence length="312" mass="33779">MQPDSGEPTAQACARPKTPASKPQPVATGTPTGEKDGAPLQEGVAEGGRARVRERRERRARMRRVAVPTLTVACILALWQAVVAFGIVPNFLLPSPVQVVYALVADASLLAMHSAATLTEAALGLVIGTGVGFVVAVLMDRFQTVSLALDPIVTVSQTIPTVAIAPLLVLWFGYGLAPKVVLVVISTFFPITVSLVGGFRSVDPDLIDLMRTMRASRWQIFWKVKMPAALDQFFSGLRISATYAIVGAVIAEWLGGFSGLGVYMTRVRKSFAYDRMFAVIILISVLSLALMGLVDWLQRIAMPWKRAERKED</sequence>
<dbReference type="PANTHER" id="PTHR30151:SF20">
    <property type="entry name" value="ABC TRANSPORTER PERMEASE PROTEIN HI_0355-RELATED"/>
    <property type="match status" value="1"/>
</dbReference>
<feature type="compositionally biased region" description="Basic and acidic residues" evidence="8">
    <location>
        <begin position="48"/>
        <end position="57"/>
    </location>
</feature>
<proteinExistence type="inferred from homology"/>
<dbReference type="PANTHER" id="PTHR30151">
    <property type="entry name" value="ALKANE SULFONATE ABC TRANSPORTER-RELATED, MEMBRANE SUBUNIT"/>
    <property type="match status" value="1"/>
</dbReference>
<dbReference type="CDD" id="cd06261">
    <property type="entry name" value="TM_PBP2"/>
    <property type="match status" value="1"/>
</dbReference>
<dbReference type="Proteomes" id="UP000199480">
    <property type="component" value="Chromosome I"/>
</dbReference>
<protein>
    <submittedName>
        <fullName evidence="10">ABC-type nitrate/sulfonate/bicarbonate transport system, permease component</fullName>
    </submittedName>
</protein>
<dbReference type="PROSITE" id="PS50928">
    <property type="entry name" value="ABC_TM1"/>
    <property type="match status" value="1"/>
</dbReference>
<feature type="transmembrane region" description="Helical" evidence="7">
    <location>
        <begin position="151"/>
        <end position="174"/>
    </location>
</feature>
<comment type="similarity">
    <text evidence="7">Belongs to the binding-protein-dependent transport system permease family.</text>
</comment>
<reference evidence="11" key="1">
    <citation type="submission" date="2016-10" db="EMBL/GenBank/DDBJ databases">
        <authorList>
            <person name="Varghese N."/>
            <person name="Submissions S."/>
        </authorList>
    </citation>
    <scope>NUCLEOTIDE SEQUENCE [LARGE SCALE GENOMIC DNA]</scope>
    <source>
        <strain evidence="11">DSM 22620</strain>
    </source>
</reference>
<keyword evidence="4 7" id="KW-0812">Transmembrane</keyword>
<dbReference type="Pfam" id="PF00528">
    <property type="entry name" value="BPD_transp_1"/>
    <property type="match status" value="1"/>
</dbReference>
<dbReference type="InterPro" id="IPR000515">
    <property type="entry name" value="MetI-like"/>
</dbReference>
<evidence type="ECO:0000256" key="4">
    <source>
        <dbReference type="ARBA" id="ARBA00022692"/>
    </source>
</evidence>
<evidence type="ECO:0000259" key="9">
    <source>
        <dbReference type="PROSITE" id="PS50928"/>
    </source>
</evidence>
<organism evidence="10 11">
    <name type="scientific">Parafannyhessea umbonata</name>
    <dbReference type="NCBI Taxonomy" id="604330"/>
    <lineage>
        <taxon>Bacteria</taxon>
        <taxon>Bacillati</taxon>
        <taxon>Actinomycetota</taxon>
        <taxon>Coriobacteriia</taxon>
        <taxon>Coriobacteriales</taxon>
        <taxon>Atopobiaceae</taxon>
        <taxon>Parafannyhessea</taxon>
    </lineage>
</organism>
<gene>
    <name evidence="10" type="ORF">SAMN04489857_0442</name>
</gene>
<dbReference type="EMBL" id="LT629759">
    <property type="protein sequence ID" value="SDR66663.1"/>
    <property type="molecule type" value="Genomic_DNA"/>
</dbReference>
<comment type="subcellular location">
    <subcellularLocation>
        <location evidence="1 7">Cell membrane</location>
        <topology evidence="1 7">Multi-pass membrane protein</topology>
    </subcellularLocation>
</comment>
<feature type="domain" description="ABC transmembrane type-1" evidence="9">
    <location>
        <begin position="114"/>
        <end position="294"/>
    </location>
</feature>
<dbReference type="InterPro" id="IPR035906">
    <property type="entry name" value="MetI-like_sf"/>
</dbReference>
<dbReference type="AlphaFoldDB" id="A0A1H1KWL5"/>
<dbReference type="GO" id="GO:0055085">
    <property type="term" value="P:transmembrane transport"/>
    <property type="evidence" value="ECO:0007669"/>
    <property type="project" value="InterPro"/>
</dbReference>
<feature type="transmembrane region" description="Helical" evidence="7">
    <location>
        <begin position="180"/>
        <end position="199"/>
    </location>
</feature>
<dbReference type="Gene3D" id="1.10.3720.10">
    <property type="entry name" value="MetI-like"/>
    <property type="match status" value="1"/>
</dbReference>
<keyword evidence="5 7" id="KW-1133">Transmembrane helix</keyword>
<name>A0A1H1KWL5_9ACTN</name>
<evidence type="ECO:0000256" key="8">
    <source>
        <dbReference type="SAM" id="MobiDB-lite"/>
    </source>
</evidence>
<keyword evidence="6 7" id="KW-0472">Membrane</keyword>
<evidence type="ECO:0000256" key="6">
    <source>
        <dbReference type="ARBA" id="ARBA00023136"/>
    </source>
</evidence>
<accession>A0A1H1KWL5</accession>
<dbReference type="SUPFAM" id="SSF161098">
    <property type="entry name" value="MetI-like"/>
    <property type="match status" value="1"/>
</dbReference>
<evidence type="ECO:0000256" key="2">
    <source>
        <dbReference type="ARBA" id="ARBA00022448"/>
    </source>
</evidence>
<evidence type="ECO:0000256" key="7">
    <source>
        <dbReference type="RuleBase" id="RU363032"/>
    </source>
</evidence>
<keyword evidence="2 7" id="KW-0813">Transport</keyword>
<evidence type="ECO:0000256" key="3">
    <source>
        <dbReference type="ARBA" id="ARBA00022475"/>
    </source>
</evidence>
<feature type="transmembrane region" description="Helical" evidence="7">
    <location>
        <begin position="65"/>
        <end position="88"/>
    </location>
</feature>
<evidence type="ECO:0000313" key="10">
    <source>
        <dbReference type="EMBL" id="SDR66663.1"/>
    </source>
</evidence>
<feature type="transmembrane region" description="Helical" evidence="7">
    <location>
        <begin position="243"/>
        <end position="264"/>
    </location>
</feature>
<evidence type="ECO:0000313" key="11">
    <source>
        <dbReference type="Proteomes" id="UP000199480"/>
    </source>
</evidence>
<evidence type="ECO:0000256" key="5">
    <source>
        <dbReference type="ARBA" id="ARBA00022989"/>
    </source>
</evidence>
<feature type="transmembrane region" description="Helical" evidence="7">
    <location>
        <begin position="121"/>
        <end position="139"/>
    </location>
</feature>
<keyword evidence="3" id="KW-1003">Cell membrane</keyword>
<evidence type="ECO:0000256" key="1">
    <source>
        <dbReference type="ARBA" id="ARBA00004651"/>
    </source>
</evidence>
<dbReference type="GO" id="GO:0005886">
    <property type="term" value="C:plasma membrane"/>
    <property type="evidence" value="ECO:0007669"/>
    <property type="project" value="UniProtKB-SubCell"/>
</dbReference>
<feature type="transmembrane region" description="Helical" evidence="7">
    <location>
        <begin position="276"/>
        <end position="294"/>
    </location>
</feature>
<feature type="region of interest" description="Disordered" evidence="8">
    <location>
        <begin position="1"/>
        <end position="58"/>
    </location>
</feature>